<keyword evidence="6 18" id="KW-0548">Nucleotidyltransferase</keyword>
<feature type="region of interest" description="N-acetyltransferase" evidence="18">
    <location>
        <begin position="251"/>
        <end position="459"/>
    </location>
</feature>
<evidence type="ECO:0000256" key="4">
    <source>
        <dbReference type="ARBA" id="ARBA00022490"/>
    </source>
</evidence>
<dbReference type="Pfam" id="PF14602">
    <property type="entry name" value="Hexapep_2"/>
    <property type="match status" value="1"/>
</dbReference>
<keyword evidence="4 18" id="KW-0963">Cytoplasm</keyword>
<evidence type="ECO:0000256" key="18">
    <source>
        <dbReference type="HAMAP-Rule" id="MF_01631"/>
    </source>
</evidence>
<feature type="binding site" evidence="18">
    <location>
        <position position="22"/>
    </location>
    <ligand>
        <name>UDP-N-acetyl-alpha-D-glucosamine</name>
        <dbReference type="ChEBI" id="CHEBI:57705"/>
    </ligand>
</feature>
<dbReference type="GO" id="GO:0008360">
    <property type="term" value="P:regulation of cell shape"/>
    <property type="evidence" value="ECO:0007669"/>
    <property type="project" value="UniProtKB-KW"/>
</dbReference>
<feature type="binding site" evidence="18">
    <location>
        <begin position="80"/>
        <end position="81"/>
    </location>
    <ligand>
        <name>UDP-N-acetyl-alpha-D-glucosamine</name>
        <dbReference type="ChEBI" id="CHEBI:57705"/>
    </ligand>
</feature>
<evidence type="ECO:0000256" key="16">
    <source>
        <dbReference type="ARBA" id="ARBA00048493"/>
    </source>
</evidence>
<evidence type="ECO:0000256" key="15">
    <source>
        <dbReference type="ARBA" id="ARBA00048247"/>
    </source>
</evidence>
<evidence type="ECO:0000256" key="12">
    <source>
        <dbReference type="ARBA" id="ARBA00023268"/>
    </source>
</evidence>
<dbReference type="EC" id="2.3.1.157" evidence="18"/>
<keyword evidence="5 18" id="KW-0808">Transferase</keyword>
<feature type="active site" description="Proton acceptor" evidence="18">
    <location>
        <position position="363"/>
    </location>
</feature>
<dbReference type="SUPFAM" id="SSF53448">
    <property type="entry name" value="Nucleotide-diphospho-sugar transferases"/>
    <property type="match status" value="1"/>
</dbReference>
<dbReference type="GO" id="GO:0071555">
    <property type="term" value="P:cell wall organization"/>
    <property type="evidence" value="ECO:0007669"/>
    <property type="project" value="UniProtKB-KW"/>
</dbReference>
<feature type="binding site" evidence="18">
    <location>
        <position position="405"/>
    </location>
    <ligand>
        <name>acetyl-CoA</name>
        <dbReference type="ChEBI" id="CHEBI:57288"/>
    </ligand>
</feature>
<keyword evidence="8 18" id="KW-0677">Repeat</keyword>
<dbReference type="AlphaFoldDB" id="A0AAE2YN13"/>
<feature type="binding site" evidence="18">
    <location>
        <position position="227"/>
    </location>
    <ligand>
        <name>Mg(2+)</name>
        <dbReference type="ChEBI" id="CHEBI:18420"/>
    </ligand>
</feature>
<dbReference type="GO" id="GO:0006048">
    <property type="term" value="P:UDP-N-acetylglucosamine biosynthetic process"/>
    <property type="evidence" value="ECO:0007669"/>
    <property type="project" value="InterPro"/>
</dbReference>
<evidence type="ECO:0000256" key="9">
    <source>
        <dbReference type="ARBA" id="ARBA00022842"/>
    </source>
</evidence>
<dbReference type="NCBIfam" id="TIGR01173">
    <property type="entry name" value="glmU"/>
    <property type="match status" value="1"/>
</dbReference>
<evidence type="ECO:0000313" key="22">
    <source>
        <dbReference type="Proteomes" id="UP001197378"/>
    </source>
</evidence>
<evidence type="ECO:0000256" key="7">
    <source>
        <dbReference type="ARBA" id="ARBA00022723"/>
    </source>
</evidence>
<comment type="similarity">
    <text evidence="3 18">In the N-terminal section; belongs to the N-acetylglucosamine-1-phosphate uridyltransferase family.</text>
</comment>
<dbReference type="Pfam" id="PF12804">
    <property type="entry name" value="NTP_transf_3"/>
    <property type="match status" value="1"/>
</dbReference>
<feature type="domain" description="MobA-like NTP transferase" evidence="20">
    <location>
        <begin position="6"/>
        <end position="126"/>
    </location>
</feature>
<evidence type="ECO:0000256" key="14">
    <source>
        <dbReference type="ARBA" id="ARBA00023316"/>
    </source>
</evidence>
<keyword evidence="11 18" id="KW-0573">Peptidoglycan synthesis</keyword>
<evidence type="ECO:0000313" key="21">
    <source>
        <dbReference type="EMBL" id="MBU2787097.1"/>
    </source>
</evidence>
<proteinExistence type="inferred from homology"/>
<feature type="binding site" evidence="18">
    <location>
        <position position="380"/>
    </location>
    <ligand>
        <name>acetyl-CoA</name>
        <dbReference type="ChEBI" id="CHEBI:57288"/>
    </ligand>
</feature>
<feature type="region of interest" description="Pyrophosphorylase" evidence="18">
    <location>
        <begin position="1"/>
        <end position="229"/>
    </location>
</feature>
<dbReference type="Gene3D" id="2.160.10.10">
    <property type="entry name" value="Hexapeptide repeat proteins"/>
    <property type="match status" value="1"/>
</dbReference>
<dbReference type="PANTHER" id="PTHR43584">
    <property type="entry name" value="NUCLEOTIDYL TRANSFERASE"/>
    <property type="match status" value="1"/>
</dbReference>
<dbReference type="InterPro" id="IPR025877">
    <property type="entry name" value="MobA-like_NTP_Trfase"/>
</dbReference>
<protein>
    <recommendedName>
        <fullName evidence="18">Bifunctional protein GlmU</fullName>
    </recommendedName>
    <domain>
        <recommendedName>
            <fullName evidence="18">UDP-N-acetylglucosamine pyrophosphorylase</fullName>
            <ecNumber evidence="18">2.7.7.23</ecNumber>
        </recommendedName>
        <alternativeName>
            <fullName evidence="18">N-acetylglucosamine-1-phosphate uridyltransferase</fullName>
        </alternativeName>
    </domain>
    <domain>
        <recommendedName>
            <fullName evidence="18">Glucosamine-1-phosphate N-acetyltransferase</fullName>
            <ecNumber evidence="18">2.3.1.157</ecNumber>
        </recommendedName>
    </domain>
</protein>
<keyword evidence="12 18" id="KW-0511">Multifunctional enzyme</keyword>
<feature type="binding site" evidence="18">
    <location>
        <begin position="8"/>
        <end position="11"/>
    </location>
    <ligand>
        <name>UDP-N-acetyl-alpha-D-glucosamine</name>
        <dbReference type="ChEBI" id="CHEBI:57705"/>
    </ligand>
</feature>
<feature type="binding site" evidence="18">
    <location>
        <position position="423"/>
    </location>
    <ligand>
        <name>acetyl-CoA</name>
        <dbReference type="ChEBI" id="CHEBI:57288"/>
    </ligand>
</feature>
<dbReference type="GO" id="GO:0009245">
    <property type="term" value="P:lipid A biosynthetic process"/>
    <property type="evidence" value="ECO:0007669"/>
    <property type="project" value="UniProtKB-UniRule"/>
</dbReference>
<dbReference type="PROSITE" id="PS00101">
    <property type="entry name" value="HEXAPEP_TRANSFERASES"/>
    <property type="match status" value="1"/>
</dbReference>
<dbReference type="SUPFAM" id="SSF51161">
    <property type="entry name" value="Trimeric LpxA-like enzymes"/>
    <property type="match status" value="1"/>
</dbReference>
<dbReference type="GO" id="GO:0000902">
    <property type="term" value="P:cell morphogenesis"/>
    <property type="evidence" value="ECO:0007669"/>
    <property type="project" value="UniProtKB-UniRule"/>
</dbReference>
<comment type="similarity">
    <text evidence="2 18">In the C-terminal section; belongs to the transferase hexapeptide repeat family.</text>
</comment>
<evidence type="ECO:0000256" key="5">
    <source>
        <dbReference type="ARBA" id="ARBA00022679"/>
    </source>
</evidence>
<feature type="region of interest" description="Disordered" evidence="19">
    <location>
        <begin position="435"/>
        <end position="459"/>
    </location>
</feature>
<dbReference type="GO" id="GO:0016020">
    <property type="term" value="C:membrane"/>
    <property type="evidence" value="ECO:0007669"/>
    <property type="project" value="GOC"/>
</dbReference>
<dbReference type="InterPro" id="IPR050065">
    <property type="entry name" value="GlmU-like"/>
</dbReference>
<feature type="binding site" evidence="18">
    <location>
        <position position="104"/>
    </location>
    <ligand>
        <name>Mg(2+)</name>
        <dbReference type="ChEBI" id="CHEBI:18420"/>
    </ligand>
</feature>
<keyword evidence="13 18" id="KW-0012">Acyltransferase</keyword>
<dbReference type="GO" id="GO:0000287">
    <property type="term" value="F:magnesium ion binding"/>
    <property type="evidence" value="ECO:0007669"/>
    <property type="project" value="UniProtKB-UniRule"/>
</dbReference>
<dbReference type="GO" id="GO:0005737">
    <property type="term" value="C:cytoplasm"/>
    <property type="evidence" value="ECO:0007669"/>
    <property type="project" value="UniProtKB-SubCell"/>
</dbReference>
<feature type="binding site" evidence="18">
    <location>
        <position position="75"/>
    </location>
    <ligand>
        <name>UDP-N-acetyl-alpha-D-glucosamine</name>
        <dbReference type="ChEBI" id="CHEBI:57705"/>
    </ligand>
</feature>
<dbReference type="EC" id="2.7.7.23" evidence="18"/>
<dbReference type="PANTHER" id="PTHR43584:SF3">
    <property type="entry name" value="BIFUNCTIONAL PROTEIN GLMU"/>
    <property type="match status" value="1"/>
</dbReference>
<dbReference type="GO" id="GO:0003977">
    <property type="term" value="F:UDP-N-acetylglucosamine diphosphorylase activity"/>
    <property type="evidence" value="ECO:0007669"/>
    <property type="project" value="UniProtKB-UniRule"/>
</dbReference>
<evidence type="ECO:0000256" key="19">
    <source>
        <dbReference type="SAM" id="MobiDB-lite"/>
    </source>
</evidence>
<comment type="pathway">
    <text evidence="18">Bacterial outer membrane biogenesis; LPS lipid A biosynthesis.</text>
</comment>
<sequence length="459" mass="49336">MTIDIVILAAGKGTRMRSSSPKVLQPLAGKPLLAHVLDTARTLAGNPRVHVVVGYGAELVRASFAHDGEICWHHQERQLGTGDAVRQALPALQEAERVLVLYGDVPLLRVETLQQFLHGVPADVLGLCTGDLTDPQGYGRILRSSRGEVLGIREERDCSVEERLLREVNLGIMLLPASRLADWLARLQPSNAQGEYYLTDLVGFARSDGVAVHGFRLPQPEEALGVNDPAQLAFAERFYQRRQVEALQRAGLRCADPARLDLRGELHFGMDCWLEPGVIIEGKVSLGDRVRVGAGVILRDCTIGDDVEILPYSLLEEARIGTAARVGPFARIRPGSDIGARAHVGNFVETKKVLLGEGSKANHLSYLGDAEIGKGVNIGAGVITCNYDGVHKHRTEIGDDVFVGSDTQLVAPVSVGKGATIGAGSTITKAVPEGGLTLSRTPQKTIPHWQGPKKSCTPS</sequence>
<comment type="function">
    <text evidence="17 18">Catalyzes the last two sequential reactions in the de novo biosynthetic pathway for UDP-N-acetylglucosamine (UDP-GlcNAc). The C-terminal domain catalyzes the transfer of acetyl group from acetyl coenzyme A to glucosamine-1-phosphate (GlcN-1-P) to produce N-acetylglucosamine-1-phosphate (GlcNAc-1-P), which is converted into UDP-GlcNAc by the transfer of uridine 5-monophosphate (from uridine 5-triphosphate), a reaction catalyzed by the N-terminal domain.</text>
</comment>
<feature type="binding site" evidence="18">
    <location>
        <position position="139"/>
    </location>
    <ligand>
        <name>UDP-N-acetyl-alpha-D-glucosamine</name>
        <dbReference type="ChEBI" id="CHEBI:57705"/>
    </ligand>
</feature>
<evidence type="ECO:0000256" key="1">
    <source>
        <dbReference type="ARBA" id="ARBA00004496"/>
    </source>
</evidence>
<feature type="binding site" evidence="18">
    <location>
        <position position="227"/>
    </location>
    <ligand>
        <name>UDP-N-acetyl-alpha-D-glucosamine</name>
        <dbReference type="ChEBI" id="CHEBI:57705"/>
    </ligand>
</feature>
<comment type="pathway">
    <text evidence="18">Nucleotide-sugar biosynthesis; UDP-N-acetyl-alpha-D-glucosamine biosynthesis; UDP-N-acetyl-alpha-D-glucosamine from N-acetyl-alpha-D-glucosamine 1-phosphate: step 1/1.</text>
</comment>
<evidence type="ECO:0000256" key="2">
    <source>
        <dbReference type="ARBA" id="ARBA00007707"/>
    </source>
</evidence>
<dbReference type="Gene3D" id="3.90.550.10">
    <property type="entry name" value="Spore Coat Polysaccharide Biosynthesis Protein SpsA, Chain A"/>
    <property type="match status" value="1"/>
</dbReference>
<keyword evidence="7 18" id="KW-0479">Metal-binding</keyword>
<dbReference type="InterPro" id="IPR029044">
    <property type="entry name" value="Nucleotide-diphossugar_trans"/>
</dbReference>
<comment type="subcellular location">
    <subcellularLocation>
        <location evidence="1 18">Cytoplasm</location>
    </subcellularLocation>
</comment>
<dbReference type="RefSeq" id="WP_215872110.1">
    <property type="nucleotide sequence ID" value="NZ_JAAXYO010000033.1"/>
</dbReference>
<dbReference type="InterPro" id="IPR018357">
    <property type="entry name" value="Hexapep_transf_CS"/>
</dbReference>
<dbReference type="EMBL" id="JAAXYO010000033">
    <property type="protein sequence ID" value="MBU2787097.1"/>
    <property type="molecule type" value="Genomic_DNA"/>
</dbReference>
<evidence type="ECO:0000256" key="13">
    <source>
        <dbReference type="ARBA" id="ARBA00023315"/>
    </source>
</evidence>
<dbReference type="GO" id="GO:0019134">
    <property type="term" value="F:glucosamine-1-phosphate N-acetyltransferase activity"/>
    <property type="evidence" value="ECO:0007669"/>
    <property type="project" value="UniProtKB-UniRule"/>
</dbReference>
<keyword evidence="10 18" id="KW-0133">Cell shape</keyword>
<dbReference type="Pfam" id="PF00132">
    <property type="entry name" value="Hexapep"/>
    <property type="match status" value="1"/>
</dbReference>
<evidence type="ECO:0000256" key="17">
    <source>
        <dbReference type="ARBA" id="ARBA00049628"/>
    </source>
</evidence>
<keyword evidence="14 18" id="KW-0961">Cell wall biogenesis/degradation</keyword>
<comment type="catalytic activity">
    <reaction evidence="15 18">
        <text>alpha-D-glucosamine 1-phosphate + acetyl-CoA = N-acetyl-alpha-D-glucosamine 1-phosphate + CoA + H(+)</text>
        <dbReference type="Rhea" id="RHEA:13725"/>
        <dbReference type="ChEBI" id="CHEBI:15378"/>
        <dbReference type="ChEBI" id="CHEBI:57287"/>
        <dbReference type="ChEBI" id="CHEBI:57288"/>
        <dbReference type="ChEBI" id="CHEBI:57776"/>
        <dbReference type="ChEBI" id="CHEBI:58516"/>
        <dbReference type="EC" id="2.3.1.157"/>
    </reaction>
</comment>
<dbReference type="InterPro" id="IPR038009">
    <property type="entry name" value="GlmU_C_LbH"/>
</dbReference>
<comment type="subunit">
    <text evidence="18">Homotrimer.</text>
</comment>
<dbReference type="GO" id="GO:0009252">
    <property type="term" value="P:peptidoglycan biosynthetic process"/>
    <property type="evidence" value="ECO:0007669"/>
    <property type="project" value="UniProtKB-UniRule"/>
</dbReference>
<comment type="caution">
    <text evidence="21">The sequence shown here is derived from an EMBL/GenBank/DDBJ whole genome shotgun (WGS) entry which is preliminary data.</text>
</comment>
<dbReference type="CDD" id="cd03353">
    <property type="entry name" value="LbH_GlmU_C"/>
    <property type="match status" value="1"/>
</dbReference>
<feature type="binding site" evidence="18">
    <location>
        <begin position="386"/>
        <end position="387"/>
    </location>
    <ligand>
        <name>acetyl-CoA</name>
        <dbReference type="ChEBI" id="CHEBI:57288"/>
    </ligand>
</feature>
<evidence type="ECO:0000256" key="11">
    <source>
        <dbReference type="ARBA" id="ARBA00022984"/>
    </source>
</evidence>
<feature type="region of interest" description="Linker" evidence="18">
    <location>
        <begin position="230"/>
        <end position="250"/>
    </location>
</feature>
<keyword evidence="9 18" id="KW-0460">Magnesium</keyword>
<reference evidence="21" key="1">
    <citation type="journal article" date="2021" name="ISME J.">
        <title>Genomic evolution of the class Acidithiobacillia: deep-branching Proteobacteria living in extreme acidic conditions.</title>
        <authorList>
            <person name="Moya-Beltran A."/>
            <person name="Beard S."/>
            <person name="Rojas-Villalobos C."/>
            <person name="Issotta F."/>
            <person name="Gallardo Y."/>
            <person name="Ulloa R."/>
            <person name="Giaveno A."/>
            <person name="Degli Esposti M."/>
            <person name="Johnson D.B."/>
            <person name="Quatrini R."/>
        </authorList>
    </citation>
    <scope>NUCLEOTIDE SEQUENCE</scope>
    <source>
        <strain evidence="21">VAN18-1</strain>
    </source>
</reference>
<feature type="binding site" evidence="18">
    <location>
        <position position="154"/>
    </location>
    <ligand>
        <name>UDP-N-acetyl-alpha-D-glucosamine</name>
        <dbReference type="ChEBI" id="CHEBI:57705"/>
    </ligand>
</feature>
<comment type="cofactor">
    <cofactor evidence="18">
        <name>Mg(2+)</name>
        <dbReference type="ChEBI" id="CHEBI:18420"/>
    </cofactor>
    <text evidence="18">Binds 1 Mg(2+) ion per subunit.</text>
</comment>
<dbReference type="Proteomes" id="UP001197378">
    <property type="component" value="Unassembled WGS sequence"/>
</dbReference>
<keyword evidence="22" id="KW-1185">Reference proteome</keyword>
<feature type="binding site" evidence="18">
    <location>
        <position position="351"/>
    </location>
    <ligand>
        <name>UDP-N-acetyl-alpha-D-glucosamine</name>
        <dbReference type="ChEBI" id="CHEBI:57705"/>
    </ligand>
</feature>
<evidence type="ECO:0000256" key="10">
    <source>
        <dbReference type="ARBA" id="ARBA00022960"/>
    </source>
</evidence>
<gene>
    <name evidence="18 21" type="primary">glmU</name>
    <name evidence="21" type="ORF">HFQ13_02535</name>
</gene>
<name>A0AAE2YN13_9PROT</name>
<feature type="binding site" evidence="18">
    <location>
        <position position="169"/>
    </location>
    <ligand>
        <name>UDP-N-acetyl-alpha-D-glucosamine</name>
        <dbReference type="ChEBI" id="CHEBI:57705"/>
    </ligand>
</feature>
<evidence type="ECO:0000256" key="6">
    <source>
        <dbReference type="ARBA" id="ARBA00022695"/>
    </source>
</evidence>
<dbReference type="CDD" id="cd02540">
    <property type="entry name" value="GT2_GlmU_N_bac"/>
    <property type="match status" value="1"/>
</dbReference>
<evidence type="ECO:0000259" key="20">
    <source>
        <dbReference type="Pfam" id="PF12804"/>
    </source>
</evidence>
<evidence type="ECO:0000256" key="8">
    <source>
        <dbReference type="ARBA" id="ARBA00022737"/>
    </source>
</evidence>
<feature type="binding site" evidence="18">
    <location>
        <position position="377"/>
    </location>
    <ligand>
        <name>UDP-N-acetyl-alpha-D-glucosamine</name>
        <dbReference type="ChEBI" id="CHEBI:57705"/>
    </ligand>
</feature>
<comment type="catalytic activity">
    <reaction evidence="16 18">
        <text>N-acetyl-alpha-D-glucosamine 1-phosphate + UTP + H(+) = UDP-N-acetyl-alpha-D-glucosamine + diphosphate</text>
        <dbReference type="Rhea" id="RHEA:13509"/>
        <dbReference type="ChEBI" id="CHEBI:15378"/>
        <dbReference type="ChEBI" id="CHEBI:33019"/>
        <dbReference type="ChEBI" id="CHEBI:46398"/>
        <dbReference type="ChEBI" id="CHEBI:57705"/>
        <dbReference type="ChEBI" id="CHEBI:57776"/>
        <dbReference type="EC" id="2.7.7.23"/>
    </reaction>
</comment>
<evidence type="ECO:0000256" key="3">
    <source>
        <dbReference type="ARBA" id="ARBA00007947"/>
    </source>
</evidence>
<feature type="binding site" evidence="18">
    <location>
        <begin position="102"/>
        <end position="104"/>
    </location>
    <ligand>
        <name>UDP-N-acetyl-alpha-D-glucosamine</name>
        <dbReference type="ChEBI" id="CHEBI:57705"/>
    </ligand>
</feature>
<dbReference type="HAMAP" id="MF_01631">
    <property type="entry name" value="GlmU"/>
    <property type="match status" value="1"/>
</dbReference>
<organism evidence="21 22">
    <name type="scientific">Igneacidithiobacillus copahuensis</name>
    <dbReference type="NCBI Taxonomy" id="2724909"/>
    <lineage>
        <taxon>Bacteria</taxon>
        <taxon>Pseudomonadati</taxon>
        <taxon>Pseudomonadota</taxon>
        <taxon>Acidithiobacillia</taxon>
        <taxon>Acidithiobacillales</taxon>
        <taxon>Acidithiobacillaceae</taxon>
        <taxon>Igneacidithiobacillus</taxon>
    </lineage>
</organism>
<dbReference type="InterPro" id="IPR011004">
    <property type="entry name" value="Trimer_LpxA-like_sf"/>
</dbReference>
<dbReference type="InterPro" id="IPR005882">
    <property type="entry name" value="Bifunctional_GlmU"/>
</dbReference>
<feature type="binding site" evidence="18">
    <location>
        <position position="366"/>
    </location>
    <ligand>
        <name>UDP-N-acetyl-alpha-D-glucosamine</name>
        <dbReference type="ChEBI" id="CHEBI:57705"/>
    </ligand>
</feature>
<dbReference type="InterPro" id="IPR001451">
    <property type="entry name" value="Hexapep"/>
</dbReference>
<accession>A0AAE2YN13</accession>
<comment type="pathway">
    <text evidence="18">Nucleotide-sugar biosynthesis; UDP-N-acetyl-alpha-D-glucosamine biosynthesis; N-acetyl-alpha-D-glucosamine 1-phosphate from alpha-D-glucosamine 6-phosphate (route II): step 2/2.</text>
</comment>
<feature type="binding site" evidence="18">
    <location>
        <position position="333"/>
    </location>
    <ligand>
        <name>UDP-N-acetyl-alpha-D-glucosamine</name>
        <dbReference type="ChEBI" id="CHEBI:57705"/>
    </ligand>
</feature>
<feature type="binding site" evidence="18">
    <location>
        <position position="440"/>
    </location>
    <ligand>
        <name>acetyl-CoA</name>
        <dbReference type="ChEBI" id="CHEBI:57288"/>
    </ligand>
</feature>